<dbReference type="EMBL" id="CP090164">
    <property type="protein sequence ID" value="UJO14233.1"/>
    <property type="molecule type" value="Genomic_DNA"/>
</dbReference>
<feature type="transmembrane region" description="Helical" evidence="1">
    <location>
        <begin position="6"/>
        <end position="32"/>
    </location>
</feature>
<reference evidence="2" key="2">
    <citation type="journal article" date="2022" name="Microb. Genom.">
        <title>A chromosome-scale genome assembly of the tomato pathogen Cladosporium fulvum reveals a compartmentalized genome architecture and the presence of a dispensable chromosome.</title>
        <authorList>
            <person name="Zaccaron A.Z."/>
            <person name="Chen L.H."/>
            <person name="Samaras A."/>
            <person name="Stergiopoulos I."/>
        </authorList>
    </citation>
    <scope>NUCLEOTIDE SEQUENCE</scope>
    <source>
        <strain evidence="2">Race5_Kim</strain>
    </source>
</reference>
<evidence type="ECO:0000256" key="1">
    <source>
        <dbReference type="SAM" id="Phobius"/>
    </source>
</evidence>
<gene>
    <name evidence="2" type="ORF">CLAFUR5_03182</name>
</gene>
<organism evidence="2 3">
    <name type="scientific">Passalora fulva</name>
    <name type="common">Tomato leaf mold</name>
    <name type="synonym">Cladosporium fulvum</name>
    <dbReference type="NCBI Taxonomy" id="5499"/>
    <lineage>
        <taxon>Eukaryota</taxon>
        <taxon>Fungi</taxon>
        <taxon>Dikarya</taxon>
        <taxon>Ascomycota</taxon>
        <taxon>Pezizomycotina</taxon>
        <taxon>Dothideomycetes</taxon>
        <taxon>Dothideomycetidae</taxon>
        <taxon>Mycosphaerellales</taxon>
        <taxon>Mycosphaerellaceae</taxon>
        <taxon>Fulvia</taxon>
    </lineage>
</organism>
<keyword evidence="1" id="KW-0472">Membrane</keyword>
<sequence length="127" mass="14067">MGFLEVFKAVFIPALIAAALYAIGAFLVMPLIRQHRNRYSHYLPLDSISQHTNSFRDRLANAVTRLVLPRRMVVIDASGSRRGSVSGEEFVFEDAEGDSMVGFDVGRSDRQVRGANIGNDGRRVEAV</sequence>
<dbReference type="GeneID" id="71983060"/>
<evidence type="ECO:0000313" key="3">
    <source>
        <dbReference type="Proteomes" id="UP000756132"/>
    </source>
</evidence>
<keyword evidence="1" id="KW-1133">Transmembrane helix</keyword>
<evidence type="ECO:0000313" key="2">
    <source>
        <dbReference type="EMBL" id="UJO14233.1"/>
    </source>
</evidence>
<keyword evidence="3" id="KW-1185">Reference proteome</keyword>
<dbReference type="AlphaFoldDB" id="A0A9Q8P5Q1"/>
<dbReference type="Proteomes" id="UP000756132">
    <property type="component" value="Chromosome 2"/>
</dbReference>
<dbReference type="OrthoDB" id="5427070at2759"/>
<proteinExistence type="predicted"/>
<accession>A0A9Q8P5Q1</accession>
<name>A0A9Q8P5Q1_PASFU</name>
<reference evidence="2" key="1">
    <citation type="submission" date="2021-12" db="EMBL/GenBank/DDBJ databases">
        <authorList>
            <person name="Zaccaron A."/>
            <person name="Stergiopoulos I."/>
        </authorList>
    </citation>
    <scope>NUCLEOTIDE SEQUENCE</scope>
    <source>
        <strain evidence="2">Race5_Kim</strain>
    </source>
</reference>
<protein>
    <submittedName>
        <fullName evidence="2">Uncharacterized protein</fullName>
    </submittedName>
</protein>
<dbReference type="KEGG" id="ffu:CLAFUR5_03182"/>
<dbReference type="RefSeq" id="XP_047758599.1">
    <property type="nucleotide sequence ID" value="XM_047902330.1"/>
</dbReference>
<keyword evidence="1" id="KW-0812">Transmembrane</keyword>